<dbReference type="AlphaFoldDB" id="A0A2D3V666"/>
<dbReference type="GeneID" id="35596865"/>
<dbReference type="InterPro" id="IPR006683">
    <property type="entry name" value="Thioestr_dom"/>
</dbReference>
<dbReference type="STRING" id="112498.A0A2D3V666"/>
<dbReference type="Gene3D" id="3.10.129.10">
    <property type="entry name" value="Hotdog Thioesterase"/>
    <property type="match status" value="1"/>
</dbReference>
<dbReference type="Pfam" id="PF03061">
    <property type="entry name" value="4HBT"/>
    <property type="match status" value="1"/>
</dbReference>
<dbReference type="InterPro" id="IPR003736">
    <property type="entry name" value="PAAI_dom"/>
</dbReference>
<dbReference type="EMBL" id="FJUY01000002">
    <property type="protein sequence ID" value="CZT15793.1"/>
    <property type="molecule type" value="Genomic_DNA"/>
</dbReference>
<evidence type="ECO:0000256" key="2">
    <source>
        <dbReference type="ARBA" id="ARBA00022801"/>
    </source>
</evidence>
<accession>A0A2D3V666</accession>
<dbReference type="PANTHER" id="PTHR21660:SF9">
    <property type="entry name" value="THIOESTERASE DOMAIN-CONTAINING PROTEIN"/>
    <property type="match status" value="1"/>
</dbReference>
<proteinExistence type="inferred from homology"/>
<gene>
    <name evidence="4" type="ORF">RCC_01627</name>
</gene>
<comment type="similarity">
    <text evidence="1">Belongs to the thioesterase PaaI family.</text>
</comment>
<sequence>MPVNHDELPPGVFFRLDIADPKKRVEAYIEEYNADHPQIEKSKPPSFDSIIMTNNVRVHSVSTGPPLVVILVLDIRPELCSRTGNLHGGAAALIFDMTTSMSVAPLAKEPPGWHFGGVSRNLNVSYLRPVPCGIKVHVVCEVSNLGKNLATITARMQTEDGKLLCMAQHDKVWVDIAARTNKM</sequence>
<dbReference type="InterPro" id="IPR029069">
    <property type="entry name" value="HotDog_dom_sf"/>
</dbReference>
<dbReference type="RefSeq" id="XP_023622689.1">
    <property type="nucleotide sequence ID" value="XM_023766921.1"/>
</dbReference>
<dbReference type="OrthoDB" id="2831072at2759"/>
<name>A0A2D3V666_9PEZI</name>
<dbReference type="SUPFAM" id="SSF54637">
    <property type="entry name" value="Thioesterase/thiol ester dehydrase-isomerase"/>
    <property type="match status" value="1"/>
</dbReference>
<dbReference type="InterPro" id="IPR039298">
    <property type="entry name" value="ACOT13"/>
</dbReference>
<protein>
    <recommendedName>
        <fullName evidence="3">Thioesterase domain-containing protein</fullName>
    </recommendedName>
</protein>
<reference evidence="4 5" key="1">
    <citation type="submission" date="2016-03" db="EMBL/GenBank/DDBJ databases">
        <authorList>
            <person name="Ploux O."/>
        </authorList>
    </citation>
    <scope>NUCLEOTIDE SEQUENCE [LARGE SCALE GENOMIC DNA]</scope>
    <source>
        <strain evidence="4 5">URUG2</strain>
    </source>
</reference>
<organism evidence="4 5">
    <name type="scientific">Ramularia collo-cygni</name>
    <dbReference type="NCBI Taxonomy" id="112498"/>
    <lineage>
        <taxon>Eukaryota</taxon>
        <taxon>Fungi</taxon>
        <taxon>Dikarya</taxon>
        <taxon>Ascomycota</taxon>
        <taxon>Pezizomycotina</taxon>
        <taxon>Dothideomycetes</taxon>
        <taxon>Dothideomycetidae</taxon>
        <taxon>Mycosphaerellales</taxon>
        <taxon>Mycosphaerellaceae</taxon>
        <taxon>Ramularia</taxon>
    </lineage>
</organism>
<dbReference type="CDD" id="cd03443">
    <property type="entry name" value="PaaI_thioesterase"/>
    <property type="match status" value="1"/>
</dbReference>
<keyword evidence="2" id="KW-0378">Hydrolase</keyword>
<keyword evidence="5" id="KW-1185">Reference proteome</keyword>
<evidence type="ECO:0000313" key="4">
    <source>
        <dbReference type="EMBL" id="CZT15793.1"/>
    </source>
</evidence>
<dbReference type="NCBIfam" id="TIGR00369">
    <property type="entry name" value="unchar_dom_1"/>
    <property type="match status" value="1"/>
</dbReference>
<dbReference type="Proteomes" id="UP000225277">
    <property type="component" value="Unassembled WGS sequence"/>
</dbReference>
<dbReference type="GO" id="GO:0047617">
    <property type="term" value="F:fatty acyl-CoA hydrolase activity"/>
    <property type="evidence" value="ECO:0007669"/>
    <property type="project" value="InterPro"/>
</dbReference>
<evidence type="ECO:0000313" key="5">
    <source>
        <dbReference type="Proteomes" id="UP000225277"/>
    </source>
</evidence>
<dbReference type="PANTHER" id="PTHR21660">
    <property type="entry name" value="THIOESTERASE SUPERFAMILY MEMBER-RELATED"/>
    <property type="match status" value="1"/>
</dbReference>
<evidence type="ECO:0000259" key="3">
    <source>
        <dbReference type="Pfam" id="PF03061"/>
    </source>
</evidence>
<evidence type="ECO:0000256" key="1">
    <source>
        <dbReference type="ARBA" id="ARBA00008324"/>
    </source>
</evidence>
<feature type="domain" description="Thioesterase" evidence="3">
    <location>
        <begin position="84"/>
        <end position="165"/>
    </location>
</feature>